<keyword evidence="1" id="KW-0472">Membrane</keyword>
<comment type="caution">
    <text evidence="2">The sequence shown here is derived from an EMBL/GenBank/DDBJ whole genome shotgun (WGS) entry which is preliminary data.</text>
</comment>
<feature type="transmembrane region" description="Helical" evidence="1">
    <location>
        <begin position="20"/>
        <end position="41"/>
    </location>
</feature>
<dbReference type="EMBL" id="PVBR01000006">
    <property type="protein sequence ID" value="PRD43508.1"/>
    <property type="molecule type" value="Genomic_DNA"/>
</dbReference>
<name>A0A2S9ISK7_9HYPH</name>
<proteinExistence type="predicted"/>
<reference evidence="2 3" key="1">
    <citation type="submission" date="2018-02" db="EMBL/GenBank/DDBJ databases">
        <title>The draft genome of Phyllobacterium sp. 1N-3.</title>
        <authorList>
            <person name="Liu L."/>
            <person name="Li L."/>
            <person name="Zhang X."/>
            <person name="Wang T."/>
            <person name="Liang L."/>
        </authorList>
    </citation>
    <scope>NUCLEOTIDE SEQUENCE [LARGE SCALE GENOMIC DNA]</scope>
    <source>
        <strain evidence="2 3">1N-3</strain>
    </source>
</reference>
<dbReference type="Proteomes" id="UP000239434">
    <property type="component" value="Unassembled WGS sequence"/>
</dbReference>
<keyword evidence="1" id="KW-0812">Transmembrane</keyword>
<dbReference type="RefSeq" id="WP_105741720.1">
    <property type="nucleotide sequence ID" value="NZ_PVBR01000006.1"/>
</dbReference>
<keyword evidence="1" id="KW-1133">Transmembrane helix</keyword>
<evidence type="ECO:0000313" key="2">
    <source>
        <dbReference type="EMBL" id="PRD43508.1"/>
    </source>
</evidence>
<dbReference type="SUPFAM" id="SSF103473">
    <property type="entry name" value="MFS general substrate transporter"/>
    <property type="match status" value="1"/>
</dbReference>
<gene>
    <name evidence="2" type="ORF">C5748_09540</name>
</gene>
<keyword evidence="3" id="KW-1185">Reference proteome</keyword>
<feature type="transmembrane region" description="Helical" evidence="1">
    <location>
        <begin position="47"/>
        <end position="70"/>
    </location>
</feature>
<sequence length="81" mass="7976">MPAANSGVLSLRSELSATALGLANATTVAGGAAIVSISGIFMTTTNAHWTAIALMIGTTTISLLAALSIASRTTPKSNGES</sequence>
<evidence type="ECO:0000256" key="1">
    <source>
        <dbReference type="SAM" id="Phobius"/>
    </source>
</evidence>
<protein>
    <submittedName>
        <fullName evidence="2">Uncharacterized protein</fullName>
    </submittedName>
</protein>
<dbReference type="InterPro" id="IPR036259">
    <property type="entry name" value="MFS_trans_sf"/>
</dbReference>
<accession>A0A2S9ISK7</accession>
<organism evidence="2 3">
    <name type="scientific">Phyllobacterium phragmitis</name>
    <dbReference type="NCBI Taxonomy" id="2670329"/>
    <lineage>
        <taxon>Bacteria</taxon>
        <taxon>Pseudomonadati</taxon>
        <taxon>Pseudomonadota</taxon>
        <taxon>Alphaproteobacteria</taxon>
        <taxon>Hyphomicrobiales</taxon>
        <taxon>Phyllobacteriaceae</taxon>
        <taxon>Phyllobacterium</taxon>
    </lineage>
</organism>
<dbReference type="AlphaFoldDB" id="A0A2S9ISK7"/>
<evidence type="ECO:0000313" key="3">
    <source>
        <dbReference type="Proteomes" id="UP000239434"/>
    </source>
</evidence>